<dbReference type="eggNOG" id="COG3327">
    <property type="taxonomic scope" value="Bacteria"/>
</dbReference>
<dbReference type="EMBL" id="AFNV02000034">
    <property type="protein sequence ID" value="ERJ17582.1"/>
    <property type="molecule type" value="Genomic_DNA"/>
</dbReference>
<dbReference type="PANTHER" id="PTHR30319">
    <property type="entry name" value="PHENYLACETIC ACID REGULATOR-RELATED TRANSCRIPTIONAL REPRESSOR"/>
    <property type="match status" value="1"/>
</dbReference>
<feature type="domain" description="Transcriptional repressor PaaX-like C-terminal" evidence="2">
    <location>
        <begin position="224"/>
        <end position="313"/>
    </location>
</feature>
<dbReference type="NCBIfam" id="TIGR02277">
    <property type="entry name" value="PaaX_trns_reg"/>
    <property type="match status" value="1"/>
</dbReference>
<dbReference type="Gene3D" id="1.20.58.1460">
    <property type="match status" value="1"/>
</dbReference>
<sequence>MPARSVPRAFLCQLVCPTVLSRSDSAHRENTLARSRPIDALIEEFSARRSLRATSLIISVYGDAIAPRGGTVWLGSLIKLLEPLGLNERLVRTSVYRLSKEGWLSSEQIGRRSYYSLTRSGWRSFERAYERVYSEPRVSWDGEWTLVLMGQVPQRKRDTLRKELSTLGFGAFSSDMLAHPLPPRSALTSVLQDMDVQRRVVLMRARNEGLPTSAPLNRLVRECWNLEALGVQYAEFLDRFRPVWRAIDSNGGLDPQAAFLIRTLLIHEIRRLLLRDPQLPDDVLPGDWHGTAARLLCRNLYRATFRQAESYLAEVLETADGPLPEPAAYFYERFGGL</sequence>
<gene>
    <name evidence="4" type="primary">paaX</name>
    <name evidence="4" type="ORF">SSPSH_003626</name>
</gene>
<reference evidence="4 5" key="1">
    <citation type="journal article" date="2011" name="J. Bacteriol.">
        <title>Genome sequence of Salinisphaera shabanensis, a gammaproteobacterium from the harsh, variable environment of the brine-seawater interface of the Shaban Deep in the Red Sea.</title>
        <authorList>
            <person name="Antunes A."/>
            <person name="Alam I."/>
            <person name="Bajic V.B."/>
            <person name="Stingl U."/>
        </authorList>
    </citation>
    <scope>NUCLEOTIDE SEQUENCE [LARGE SCALE GENOMIC DNA]</scope>
    <source>
        <strain evidence="4 5">E1L3A</strain>
    </source>
</reference>
<dbReference type="PANTHER" id="PTHR30319:SF1">
    <property type="entry name" value="TRANSCRIPTIONAL REPRESSOR PAAX"/>
    <property type="match status" value="1"/>
</dbReference>
<name>U2EGR3_9GAMM</name>
<dbReference type="InterPro" id="IPR011965">
    <property type="entry name" value="PaaX_trns_reg"/>
</dbReference>
<evidence type="ECO:0000313" key="4">
    <source>
        <dbReference type="EMBL" id="ERJ17582.1"/>
    </source>
</evidence>
<dbReference type="GO" id="GO:0006351">
    <property type="term" value="P:DNA-templated transcription"/>
    <property type="evidence" value="ECO:0007669"/>
    <property type="project" value="InterPro"/>
</dbReference>
<evidence type="ECO:0000313" key="5">
    <source>
        <dbReference type="Proteomes" id="UP000006242"/>
    </source>
</evidence>
<protein>
    <submittedName>
        <fullName evidence="4">Phenylacetic acid degradation operon negative regulatory protein</fullName>
    </submittedName>
</protein>
<feature type="domain" description="Transcriptional repressor PaaX-like N-terminal" evidence="1">
    <location>
        <begin position="52"/>
        <end position="119"/>
    </location>
</feature>
<dbReference type="InterPro" id="IPR036388">
    <property type="entry name" value="WH-like_DNA-bd_sf"/>
</dbReference>
<dbReference type="Pfam" id="PF08223">
    <property type="entry name" value="PaaX_C"/>
    <property type="match status" value="1"/>
</dbReference>
<dbReference type="AlphaFoldDB" id="U2EGR3"/>
<evidence type="ECO:0000259" key="3">
    <source>
        <dbReference type="Pfam" id="PF20803"/>
    </source>
</evidence>
<dbReference type="Gene3D" id="3.30.70.2650">
    <property type="match status" value="1"/>
</dbReference>
<keyword evidence="5" id="KW-1185">Reference proteome</keyword>
<dbReference type="InterPro" id="IPR012906">
    <property type="entry name" value="PaaX-like_N"/>
</dbReference>
<dbReference type="SUPFAM" id="SSF46785">
    <property type="entry name" value="Winged helix' DNA-binding domain"/>
    <property type="match status" value="1"/>
</dbReference>
<dbReference type="Pfam" id="PF07848">
    <property type="entry name" value="PaaX"/>
    <property type="match status" value="1"/>
</dbReference>
<proteinExistence type="predicted"/>
<dbReference type="InterPro" id="IPR036390">
    <property type="entry name" value="WH_DNA-bd_sf"/>
</dbReference>
<dbReference type="InterPro" id="IPR013225">
    <property type="entry name" value="PaaX_C"/>
</dbReference>
<reference evidence="4 5" key="2">
    <citation type="journal article" date="2013" name="PLoS ONE">
        <title>INDIGO - INtegrated Data Warehouse of MIcrobial GenOmes with Examples from the Red Sea Extremophiles.</title>
        <authorList>
            <person name="Alam I."/>
            <person name="Antunes A."/>
            <person name="Kamau A.A."/>
            <person name="Ba Alawi W."/>
            <person name="Kalkatawi M."/>
            <person name="Stingl U."/>
            <person name="Bajic V.B."/>
        </authorList>
    </citation>
    <scope>NUCLEOTIDE SEQUENCE [LARGE SCALE GENOMIC DNA]</scope>
    <source>
        <strain evidence="4 5">E1L3A</strain>
    </source>
</reference>
<feature type="domain" description="Transcriptional repressor PaaX-like central Cas2-like" evidence="3">
    <location>
        <begin position="139"/>
        <end position="212"/>
    </location>
</feature>
<dbReference type="Gene3D" id="1.10.10.10">
    <property type="entry name" value="Winged helix-like DNA-binding domain superfamily/Winged helix DNA-binding domain"/>
    <property type="match status" value="1"/>
</dbReference>
<accession>U2EGR3</accession>
<evidence type="ECO:0000259" key="1">
    <source>
        <dbReference type="Pfam" id="PF07848"/>
    </source>
</evidence>
<dbReference type="Pfam" id="PF20803">
    <property type="entry name" value="PaaX_M"/>
    <property type="match status" value="1"/>
</dbReference>
<dbReference type="InterPro" id="IPR048846">
    <property type="entry name" value="PaaX-like_central"/>
</dbReference>
<comment type="caution">
    <text evidence="4">The sequence shown here is derived from an EMBL/GenBank/DDBJ whole genome shotgun (WGS) entry which is preliminary data.</text>
</comment>
<dbReference type="Proteomes" id="UP000006242">
    <property type="component" value="Unassembled WGS sequence"/>
</dbReference>
<organism evidence="4 5">
    <name type="scientific">Salinisphaera shabanensis E1L3A</name>
    <dbReference type="NCBI Taxonomy" id="1033802"/>
    <lineage>
        <taxon>Bacteria</taxon>
        <taxon>Pseudomonadati</taxon>
        <taxon>Pseudomonadota</taxon>
        <taxon>Gammaproteobacteria</taxon>
        <taxon>Salinisphaerales</taxon>
        <taxon>Salinisphaeraceae</taxon>
        <taxon>Salinisphaera</taxon>
    </lineage>
</organism>
<dbReference type="PIRSF" id="PIRSF020623">
    <property type="entry name" value="PaaX"/>
    <property type="match status" value="1"/>
</dbReference>
<evidence type="ECO:0000259" key="2">
    <source>
        <dbReference type="Pfam" id="PF08223"/>
    </source>
</evidence>
<dbReference type="STRING" id="1033802.SSPSH_003626"/>